<keyword evidence="10" id="KW-1185">Reference proteome</keyword>
<comment type="subcellular location">
    <subcellularLocation>
        <location evidence="1">Membrane</location>
        <topology evidence="1">Single-pass membrane protein</topology>
    </subcellularLocation>
</comment>
<evidence type="ECO:0000256" key="2">
    <source>
        <dbReference type="ARBA" id="ARBA00022692"/>
    </source>
</evidence>
<dbReference type="Pfam" id="PF06916">
    <property type="entry name" value="FAM210A-B_dom"/>
    <property type="match status" value="1"/>
</dbReference>
<dbReference type="GO" id="GO:0016020">
    <property type="term" value="C:membrane"/>
    <property type="evidence" value="ECO:0007669"/>
    <property type="project" value="UniProtKB-SubCell"/>
</dbReference>
<gene>
    <name evidence="9" type="ORF">BV898_17801</name>
</gene>
<dbReference type="AlphaFoldDB" id="A0A9X6NHX4"/>
<keyword evidence="5 7" id="KW-0472">Membrane</keyword>
<evidence type="ECO:0000313" key="9">
    <source>
        <dbReference type="EMBL" id="OWA53368.1"/>
    </source>
</evidence>
<proteinExistence type="predicted"/>
<dbReference type="InterPro" id="IPR009688">
    <property type="entry name" value="FAM210A/B-like_dom"/>
</dbReference>
<name>A0A9X6NHX4_HYPEX</name>
<feature type="compositionally biased region" description="Polar residues" evidence="6">
    <location>
        <begin position="115"/>
        <end position="128"/>
    </location>
</feature>
<evidence type="ECO:0000256" key="1">
    <source>
        <dbReference type="ARBA" id="ARBA00004167"/>
    </source>
</evidence>
<protein>
    <recommendedName>
        <fullName evidence="8">DUF1279 domain-containing protein</fullName>
    </recommendedName>
</protein>
<feature type="region of interest" description="Disordered" evidence="6">
    <location>
        <begin position="115"/>
        <end position="143"/>
    </location>
</feature>
<evidence type="ECO:0000256" key="5">
    <source>
        <dbReference type="ARBA" id="ARBA00023136"/>
    </source>
</evidence>
<feature type="compositionally biased region" description="Basic and acidic residues" evidence="6">
    <location>
        <begin position="129"/>
        <end position="143"/>
    </location>
</feature>
<dbReference type="OrthoDB" id="5874039at2759"/>
<evidence type="ECO:0000256" key="3">
    <source>
        <dbReference type="ARBA" id="ARBA00022989"/>
    </source>
</evidence>
<dbReference type="PANTHER" id="PTHR21377">
    <property type="entry name" value="PROTEIN FAM210B, MITOCHONDRIAL"/>
    <property type="match status" value="1"/>
</dbReference>
<keyword evidence="3 7" id="KW-1133">Transmembrane helix</keyword>
<sequence>MSIFSPYLLTHLLRRTNWKSACRRDVFESLSRFTSHCAVFPQPAVIRTSTRHDRAPTILPIKSSWTGIASAAECSNATHFNCSNFALFRRTLYSSAPAWRSIRLSATAFSNAPNSHINQNTASGGLRSTTEEHASVNPDGKDVAFDPRVPEADRYYSHLAKITPTPEEVARNEQGLLGKSEVWRRFKELYKQYWYVVIPVHGILCVGWYAVFYLLALRGLDAMPLLEKVGVSETFLGPLRRIGAGYFASAVVMYKIATPLRYTVTLGATTVAIRYLKRMGYIKPVPSAAQVRKFVEDKRLLIQSRRQARKLKKKETIKQRLAVLFRRPLPGFAQKTSSIGANGKKPPTND</sequence>
<dbReference type="PANTHER" id="PTHR21377:SF1">
    <property type="entry name" value="PROTEIN FAM210A"/>
    <property type="match status" value="1"/>
</dbReference>
<dbReference type="Proteomes" id="UP000192578">
    <property type="component" value="Unassembled WGS sequence"/>
</dbReference>
<dbReference type="EMBL" id="MTYJ01000317">
    <property type="protein sequence ID" value="OWA53368.1"/>
    <property type="molecule type" value="Genomic_DNA"/>
</dbReference>
<evidence type="ECO:0000259" key="8">
    <source>
        <dbReference type="Pfam" id="PF06916"/>
    </source>
</evidence>
<keyword evidence="4" id="KW-0175">Coiled coil</keyword>
<evidence type="ECO:0000256" key="6">
    <source>
        <dbReference type="SAM" id="MobiDB-lite"/>
    </source>
</evidence>
<comment type="caution">
    <text evidence="9">The sequence shown here is derived from an EMBL/GenBank/DDBJ whole genome shotgun (WGS) entry which is preliminary data.</text>
</comment>
<evidence type="ECO:0000256" key="7">
    <source>
        <dbReference type="SAM" id="Phobius"/>
    </source>
</evidence>
<feature type="domain" description="DUF1279" evidence="8">
    <location>
        <begin position="185"/>
        <end position="270"/>
    </location>
</feature>
<dbReference type="InterPro" id="IPR045866">
    <property type="entry name" value="FAM210A/B-like"/>
</dbReference>
<evidence type="ECO:0000256" key="4">
    <source>
        <dbReference type="ARBA" id="ARBA00023054"/>
    </source>
</evidence>
<accession>A0A9X6NHX4</accession>
<reference evidence="10" key="1">
    <citation type="submission" date="2017-01" db="EMBL/GenBank/DDBJ databases">
        <title>Comparative genomics of anhydrobiosis in the tardigrade Hypsibius dujardini.</title>
        <authorList>
            <person name="Yoshida Y."/>
            <person name="Koutsovoulos G."/>
            <person name="Laetsch D."/>
            <person name="Stevens L."/>
            <person name="Kumar S."/>
            <person name="Horikawa D."/>
            <person name="Ishino K."/>
            <person name="Komine S."/>
            <person name="Tomita M."/>
            <person name="Blaxter M."/>
            <person name="Arakawa K."/>
        </authorList>
    </citation>
    <scope>NUCLEOTIDE SEQUENCE [LARGE SCALE GENOMIC DNA]</scope>
    <source>
        <strain evidence="10">Z151</strain>
    </source>
</reference>
<organism evidence="9 10">
    <name type="scientific">Hypsibius exemplaris</name>
    <name type="common">Freshwater tardigrade</name>
    <dbReference type="NCBI Taxonomy" id="2072580"/>
    <lineage>
        <taxon>Eukaryota</taxon>
        <taxon>Metazoa</taxon>
        <taxon>Ecdysozoa</taxon>
        <taxon>Tardigrada</taxon>
        <taxon>Eutardigrada</taxon>
        <taxon>Parachela</taxon>
        <taxon>Hypsibioidea</taxon>
        <taxon>Hypsibiidae</taxon>
        <taxon>Hypsibius</taxon>
    </lineage>
</organism>
<evidence type="ECO:0000313" key="10">
    <source>
        <dbReference type="Proteomes" id="UP000192578"/>
    </source>
</evidence>
<dbReference type="GO" id="GO:0005739">
    <property type="term" value="C:mitochondrion"/>
    <property type="evidence" value="ECO:0007669"/>
    <property type="project" value="TreeGrafter"/>
</dbReference>
<keyword evidence="2 7" id="KW-0812">Transmembrane</keyword>
<feature type="transmembrane region" description="Helical" evidence="7">
    <location>
        <begin position="193"/>
        <end position="216"/>
    </location>
</feature>